<evidence type="ECO:0000313" key="2">
    <source>
        <dbReference type="Proteomes" id="UP001652600"/>
    </source>
</evidence>
<reference evidence="3" key="2">
    <citation type="submission" date="2025-08" db="UniProtKB">
        <authorList>
            <consortium name="RefSeq"/>
        </authorList>
    </citation>
    <scope>IDENTIFICATION</scope>
    <source>
        <tissue evidence="3">Stem</tissue>
    </source>
</reference>
<dbReference type="GeneID" id="103499746"/>
<dbReference type="KEGG" id="cmo:103499746"/>
<keyword evidence="2" id="KW-1185">Reference proteome</keyword>
<dbReference type="InParanoid" id="A0A1S3CDU0"/>
<dbReference type="Proteomes" id="UP001652600">
    <property type="component" value="Chromosome 1"/>
</dbReference>
<feature type="signal peptide" evidence="1">
    <location>
        <begin position="1"/>
        <end position="27"/>
    </location>
</feature>
<organism evidence="2 3">
    <name type="scientific">Cucumis melo</name>
    <name type="common">Muskmelon</name>
    <dbReference type="NCBI Taxonomy" id="3656"/>
    <lineage>
        <taxon>Eukaryota</taxon>
        <taxon>Viridiplantae</taxon>
        <taxon>Streptophyta</taxon>
        <taxon>Embryophyta</taxon>
        <taxon>Tracheophyta</taxon>
        <taxon>Spermatophyta</taxon>
        <taxon>Magnoliopsida</taxon>
        <taxon>eudicotyledons</taxon>
        <taxon>Gunneridae</taxon>
        <taxon>Pentapetalae</taxon>
        <taxon>rosids</taxon>
        <taxon>fabids</taxon>
        <taxon>Cucurbitales</taxon>
        <taxon>Cucurbitaceae</taxon>
        <taxon>Benincaseae</taxon>
        <taxon>Cucumis</taxon>
    </lineage>
</organism>
<dbReference type="RefSeq" id="XP_008461040.2">
    <property type="nucleotide sequence ID" value="XM_008462818.3"/>
</dbReference>
<evidence type="ECO:0000313" key="3">
    <source>
        <dbReference type="RefSeq" id="XP_008461040.2"/>
    </source>
</evidence>
<dbReference type="InterPro" id="IPR038975">
    <property type="entry name" value="THNL"/>
</dbReference>
<gene>
    <name evidence="3" type="primary">LOC103499746</name>
</gene>
<accession>A0A1S3CDU0</accession>
<evidence type="ECO:0000256" key="1">
    <source>
        <dbReference type="SAM" id="SignalP"/>
    </source>
</evidence>
<protein>
    <submittedName>
        <fullName evidence="3">Thionin-like protein 2</fullName>
    </submittedName>
</protein>
<name>A0A1S3CDU0_CUCME</name>
<dbReference type="PANTHER" id="PTHR36312">
    <property type="entry name" value="THIONIN-LIKE PROTEIN 1"/>
    <property type="match status" value="1"/>
</dbReference>
<proteinExistence type="predicted"/>
<dbReference type="Gramene" id="MELO3C023363.2.1">
    <property type="protein sequence ID" value="MELO3C023363.2.1"/>
    <property type="gene ID" value="MELO3C023363.2"/>
</dbReference>
<dbReference type="PANTHER" id="PTHR36312:SF1">
    <property type="entry name" value="OS01G0594500 PROTEIN"/>
    <property type="match status" value="1"/>
</dbReference>
<feature type="chain" id="PRO_5044565635" evidence="1">
    <location>
        <begin position="28"/>
        <end position="124"/>
    </location>
</feature>
<sequence>MESSNVMAMKCGLIVWLFLSSLSIADSFIDEPTPLGNCFKSCLAECVVNKRTARLLCPFKCTKICVADPSTTHFKFVKVDNYSSCELQCAASMCGEFSTKENPDEKEVEKCVKSCDQTCSIEIK</sequence>
<keyword evidence="1" id="KW-0732">Signal</keyword>
<dbReference type="AlphaFoldDB" id="A0A1S3CDU0"/>
<reference evidence="2" key="1">
    <citation type="submission" date="2025-05" db="UniProtKB">
        <authorList>
            <consortium name="RefSeq"/>
        </authorList>
    </citation>
    <scope>NUCLEOTIDE SEQUENCE [LARGE SCALE GENOMIC DNA]</scope>
</reference>